<proteinExistence type="predicted"/>
<organism evidence="1 2">
    <name type="scientific">Alsobacter ponti</name>
    <dbReference type="NCBI Taxonomy" id="2962936"/>
    <lineage>
        <taxon>Bacteria</taxon>
        <taxon>Pseudomonadati</taxon>
        <taxon>Pseudomonadota</taxon>
        <taxon>Alphaproteobacteria</taxon>
        <taxon>Hyphomicrobiales</taxon>
        <taxon>Alsobacteraceae</taxon>
        <taxon>Alsobacter</taxon>
    </lineage>
</organism>
<dbReference type="Gene3D" id="3.40.1410.10">
    <property type="entry name" value="Chorismate lyase-like"/>
    <property type="match status" value="1"/>
</dbReference>
<gene>
    <name evidence="1" type="ORF">NK718_08405</name>
</gene>
<keyword evidence="2" id="KW-1185">Reference proteome</keyword>
<evidence type="ECO:0000313" key="2">
    <source>
        <dbReference type="Proteomes" id="UP001205890"/>
    </source>
</evidence>
<dbReference type="SUPFAM" id="SSF64288">
    <property type="entry name" value="Chorismate lyase-like"/>
    <property type="match status" value="1"/>
</dbReference>
<accession>A0ABT1LBW4</accession>
<dbReference type="EMBL" id="JANCLU010000006">
    <property type="protein sequence ID" value="MCP8938533.1"/>
    <property type="molecule type" value="Genomic_DNA"/>
</dbReference>
<name>A0ABT1LBW4_9HYPH</name>
<protein>
    <recommendedName>
        <fullName evidence="3">SRPBCC family protein</fullName>
    </recommendedName>
</protein>
<evidence type="ECO:0000313" key="1">
    <source>
        <dbReference type="EMBL" id="MCP8938533.1"/>
    </source>
</evidence>
<dbReference type="RefSeq" id="WP_254740556.1">
    <property type="nucleotide sequence ID" value="NZ_JANCLU010000006.1"/>
</dbReference>
<comment type="caution">
    <text evidence="1">The sequence shown here is derived from an EMBL/GenBank/DDBJ whole genome shotgun (WGS) entry which is preliminary data.</text>
</comment>
<evidence type="ECO:0008006" key="3">
    <source>
        <dbReference type="Google" id="ProtNLM"/>
    </source>
</evidence>
<reference evidence="1 2" key="1">
    <citation type="submission" date="2022-07" db="EMBL/GenBank/DDBJ databases">
        <authorList>
            <person name="Li W.-J."/>
            <person name="Deng Q.-Q."/>
        </authorList>
    </citation>
    <scope>NUCLEOTIDE SEQUENCE [LARGE SCALE GENOMIC DNA]</scope>
    <source>
        <strain evidence="1 2">SYSU M60028</strain>
    </source>
</reference>
<sequence>MTAPDSSRDALASVLRERLACCRSATQELEAWCRAHGLPRADGVRVRRHPGPDAPPPAAMARLLGPRPGEPVRHRRVELVYGDVPLSQADNWYLPDRLDVSTRMRLETTDTPFGFAVAALGPKRRTLALRAPSALNGEWLFELDVLVTRHDGIPLAAIVERYRATLVDFARSEPATTES</sequence>
<dbReference type="Proteomes" id="UP001205890">
    <property type="component" value="Unassembled WGS sequence"/>
</dbReference>
<dbReference type="InterPro" id="IPR028978">
    <property type="entry name" value="Chorismate_lyase_/UTRA_dom_sf"/>
</dbReference>